<evidence type="ECO:0000256" key="5">
    <source>
        <dbReference type="ARBA" id="ARBA00023134"/>
    </source>
</evidence>
<keyword evidence="1 9" id="KW-1003">Cell membrane</keyword>
<reference evidence="12 13" key="1">
    <citation type="submission" date="2019-09" db="EMBL/GenBank/DDBJ databases">
        <title>Complete Genome Sequence of Lactobacillus nenjiangensis SH-Y15, isolated from sauerkraut.</title>
        <authorList>
            <person name="Yang H."/>
        </authorList>
    </citation>
    <scope>NUCLEOTIDE SEQUENCE [LARGE SCALE GENOMIC DNA]</scope>
    <source>
        <strain evidence="12 13">SH-Y15</strain>
    </source>
</reference>
<feature type="binding site" evidence="9">
    <location>
        <begin position="407"/>
        <end position="410"/>
    </location>
    <ligand>
        <name>GTP</name>
        <dbReference type="ChEBI" id="CHEBI:37565"/>
    </ligand>
</feature>
<evidence type="ECO:0000256" key="2">
    <source>
        <dbReference type="ARBA" id="ARBA00022490"/>
    </source>
</evidence>
<dbReference type="InterPro" id="IPR027417">
    <property type="entry name" value="P-loop_NTPase"/>
</dbReference>
<dbReference type="GO" id="GO:0003924">
    <property type="term" value="F:GTPase activity"/>
    <property type="evidence" value="ECO:0007669"/>
    <property type="project" value="UniProtKB-UniRule"/>
</dbReference>
<dbReference type="Pfam" id="PF02881">
    <property type="entry name" value="SRP54_N"/>
    <property type="match status" value="1"/>
</dbReference>
<dbReference type="GO" id="GO:0005525">
    <property type="term" value="F:GTP binding"/>
    <property type="evidence" value="ECO:0007669"/>
    <property type="project" value="UniProtKB-UniRule"/>
</dbReference>
<comment type="similarity">
    <text evidence="9">Belongs to the GTP-binding SRP family. FtsY subfamily.</text>
</comment>
<dbReference type="InterPro" id="IPR004390">
    <property type="entry name" value="SR_rcpt_FtsY"/>
</dbReference>
<dbReference type="Gene3D" id="1.20.120.140">
    <property type="entry name" value="Signal recognition particle SRP54, nucleotide-binding domain"/>
    <property type="match status" value="1"/>
</dbReference>
<evidence type="ECO:0000256" key="6">
    <source>
        <dbReference type="ARBA" id="ARBA00023136"/>
    </source>
</evidence>
<dbReference type="KEGG" id="lnn:F0161_05560"/>
<name>A0A5P1X4G4_9LACO</name>
<dbReference type="SMART" id="SM00962">
    <property type="entry name" value="SRP54"/>
    <property type="match status" value="1"/>
</dbReference>
<feature type="compositionally biased region" description="Low complexity" evidence="10">
    <location>
        <begin position="38"/>
        <end position="58"/>
    </location>
</feature>
<dbReference type="SMART" id="SM00963">
    <property type="entry name" value="SRP54_N"/>
    <property type="match status" value="1"/>
</dbReference>
<dbReference type="PANTHER" id="PTHR43134:SF1">
    <property type="entry name" value="SIGNAL RECOGNITION PARTICLE RECEPTOR SUBUNIT ALPHA"/>
    <property type="match status" value="1"/>
</dbReference>
<dbReference type="Proteomes" id="UP000325295">
    <property type="component" value="Chromosome"/>
</dbReference>
<evidence type="ECO:0000256" key="4">
    <source>
        <dbReference type="ARBA" id="ARBA00022801"/>
    </source>
</evidence>
<dbReference type="RefSeq" id="WP_137602400.1">
    <property type="nucleotide sequence ID" value="NZ_BJEB01000048.1"/>
</dbReference>
<dbReference type="PROSITE" id="PS00300">
    <property type="entry name" value="SRP54"/>
    <property type="match status" value="1"/>
</dbReference>
<keyword evidence="2 9" id="KW-0963">Cytoplasm</keyword>
<dbReference type="InterPro" id="IPR036225">
    <property type="entry name" value="SRP/SRP_N"/>
</dbReference>
<dbReference type="NCBIfam" id="TIGR00064">
    <property type="entry name" value="ftsY"/>
    <property type="match status" value="1"/>
</dbReference>
<evidence type="ECO:0000256" key="3">
    <source>
        <dbReference type="ARBA" id="ARBA00022741"/>
    </source>
</evidence>
<comment type="subcellular location">
    <subcellularLocation>
        <location evidence="9">Cell membrane</location>
        <topology evidence="9">Peripheral membrane protein</topology>
        <orientation evidence="9">Cytoplasmic side</orientation>
    </subcellularLocation>
    <subcellularLocation>
        <location evidence="9">Cytoplasm</location>
    </subcellularLocation>
</comment>
<feature type="compositionally biased region" description="Polar residues" evidence="10">
    <location>
        <begin position="85"/>
        <end position="100"/>
    </location>
</feature>
<keyword evidence="3 9" id="KW-0547">Nucleotide-binding</keyword>
<feature type="compositionally biased region" description="Acidic residues" evidence="10">
    <location>
        <begin position="121"/>
        <end position="142"/>
    </location>
</feature>
<keyword evidence="6 9" id="KW-0472">Membrane</keyword>
<dbReference type="Pfam" id="PF00448">
    <property type="entry name" value="SRP54"/>
    <property type="match status" value="1"/>
</dbReference>
<feature type="binding site" evidence="9">
    <location>
        <begin position="343"/>
        <end position="347"/>
    </location>
    <ligand>
        <name>GTP</name>
        <dbReference type="ChEBI" id="CHEBI:37565"/>
    </ligand>
</feature>
<evidence type="ECO:0000256" key="9">
    <source>
        <dbReference type="HAMAP-Rule" id="MF_00920"/>
    </source>
</evidence>
<dbReference type="InterPro" id="IPR042101">
    <property type="entry name" value="SRP54_N_sf"/>
</dbReference>
<dbReference type="GO" id="GO:0005047">
    <property type="term" value="F:signal recognition particle binding"/>
    <property type="evidence" value="ECO:0007669"/>
    <property type="project" value="TreeGrafter"/>
</dbReference>
<dbReference type="FunFam" id="1.20.120.140:FF:000002">
    <property type="entry name" value="Signal recognition particle receptor FtsY"/>
    <property type="match status" value="1"/>
</dbReference>
<evidence type="ECO:0000313" key="12">
    <source>
        <dbReference type="EMBL" id="QER67371.1"/>
    </source>
</evidence>
<dbReference type="GO" id="GO:0005737">
    <property type="term" value="C:cytoplasm"/>
    <property type="evidence" value="ECO:0007669"/>
    <property type="project" value="UniProtKB-SubCell"/>
</dbReference>
<dbReference type="EC" id="3.6.5.4" evidence="9"/>
<organism evidence="12 13">
    <name type="scientific">Paucilactobacillus nenjiangensis</name>
    <dbReference type="NCBI Taxonomy" id="1296540"/>
    <lineage>
        <taxon>Bacteria</taxon>
        <taxon>Bacillati</taxon>
        <taxon>Bacillota</taxon>
        <taxon>Bacilli</taxon>
        <taxon>Lactobacillales</taxon>
        <taxon>Lactobacillaceae</taxon>
        <taxon>Paucilactobacillus</taxon>
    </lineage>
</organism>
<dbReference type="CDD" id="cd17874">
    <property type="entry name" value="FtsY"/>
    <property type="match status" value="1"/>
</dbReference>
<dbReference type="GO" id="GO:0005886">
    <property type="term" value="C:plasma membrane"/>
    <property type="evidence" value="ECO:0007669"/>
    <property type="project" value="UniProtKB-SubCell"/>
</dbReference>
<sequence length="462" mass="50082">MGLFDIFKRKATKPEEPKPVESETSEAPLTASEESAISSDTSVDQTSVVEPESSSNVEAQQSSEVDSQTAASTESLESESMVSKLASQETSTIAEQSESLASEDSNESSETETSKTPVEVDSTETSDEPEEPVADEPEDSVTEEPAVAEHEEATYEKGLEKTRSTFGSRLNEFLANFRSVDEDFFEELEETLIKSDVGFDMAVSISDQLRDEVKLQNAKSKQAVSNVIIEKLVQIYDDQGKDEDNSIHFAAQGPTVILFVGVNGVGKTTTIGKMAAKYKQQGKKVLLAAADTFRAGATKQLQVWGDRDGVEVVTGPEGSDPASVVFDAVDKAKKENYDVLFVDTAGRLQNKVNLMNELEKMKRIIEREIAGAPQEVLLVLDSTTGQNALTQAKMFKSSTDVTGIVLTKLDGTARGGIVLAIRNELHLPVKFVGLGEQVADLQEFDASEYVYGLFKGLVTEEG</sequence>
<keyword evidence="13" id="KW-1185">Reference proteome</keyword>
<evidence type="ECO:0000256" key="7">
    <source>
        <dbReference type="ARBA" id="ARBA00023170"/>
    </source>
</evidence>
<evidence type="ECO:0000256" key="10">
    <source>
        <dbReference type="SAM" id="MobiDB-lite"/>
    </source>
</evidence>
<keyword evidence="5 9" id="KW-0342">GTP-binding</keyword>
<dbReference type="PANTHER" id="PTHR43134">
    <property type="entry name" value="SIGNAL RECOGNITION PARTICLE RECEPTOR SUBUNIT ALPHA"/>
    <property type="match status" value="1"/>
</dbReference>
<dbReference type="SMART" id="SM00382">
    <property type="entry name" value="AAA"/>
    <property type="match status" value="1"/>
</dbReference>
<protein>
    <recommendedName>
        <fullName evidence="9">Signal recognition particle receptor FtsY</fullName>
        <shortName evidence="9">SRP receptor</shortName>
        <ecNumber evidence="9">3.6.5.4</ecNumber>
    </recommendedName>
</protein>
<keyword evidence="7 9" id="KW-0675">Receptor</keyword>
<feature type="compositionally biased region" description="Basic and acidic residues" evidence="10">
    <location>
        <begin position="1"/>
        <end position="21"/>
    </location>
</feature>
<dbReference type="GO" id="GO:0006614">
    <property type="term" value="P:SRP-dependent cotranslational protein targeting to membrane"/>
    <property type="evidence" value="ECO:0007669"/>
    <property type="project" value="InterPro"/>
</dbReference>
<dbReference type="SUPFAM" id="SSF52540">
    <property type="entry name" value="P-loop containing nucleoside triphosphate hydrolases"/>
    <property type="match status" value="1"/>
</dbReference>
<proteinExistence type="inferred from homology"/>
<evidence type="ECO:0000313" key="13">
    <source>
        <dbReference type="Proteomes" id="UP000325295"/>
    </source>
</evidence>
<accession>A0A5P1X4G4</accession>
<gene>
    <name evidence="9 12" type="primary">ftsY</name>
    <name evidence="12" type="ORF">F0161_05560</name>
</gene>
<evidence type="ECO:0000256" key="1">
    <source>
        <dbReference type="ARBA" id="ARBA00022475"/>
    </source>
</evidence>
<feature type="compositionally biased region" description="Low complexity" evidence="10">
    <location>
        <begin position="67"/>
        <end position="80"/>
    </location>
</feature>
<evidence type="ECO:0000259" key="11">
    <source>
        <dbReference type="PROSITE" id="PS00300"/>
    </source>
</evidence>
<comment type="catalytic activity">
    <reaction evidence="8 9">
        <text>GTP + H2O = GDP + phosphate + H(+)</text>
        <dbReference type="Rhea" id="RHEA:19669"/>
        <dbReference type="ChEBI" id="CHEBI:15377"/>
        <dbReference type="ChEBI" id="CHEBI:15378"/>
        <dbReference type="ChEBI" id="CHEBI:37565"/>
        <dbReference type="ChEBI" id="CHEBI:43474"/>
        <dbReference type="ChEBI" id="CHEBI:58189"/>
        <dbReference type="EC" id="3.6.5.4"/>
    </reaction>
</comment>
<dbReference type="AlphaFoldDB" id="A0A5P1X4G4"/>
<dbReference type="OrthoDB" id="9804720at2"/>
<dbReference type="FunFam" id="3.40.50.300:FF:000053">
    <property type="entry name" value="Signal recognition particle receptor FtsY"/>
    <property type="match status" value="1"/>
</dbReference>
<dbReference type="EMBL" id="CP043939">
    <property type="protein sequence ID" value="QER67371.1"/>
    <property type="molecule type" value="Genomic_DNA"/>
</dbReference>
<comment type="function">
    <text evidence="9">Involved in targeting and insertion of nascent membrane proteins into the cytoplasmic membrane. Acts as a receptor for the complex formed by the signal recognition particle (SRP) and the ribosome-nascent chain (RNC).</text>
</comment>
<dbReference type="InterPro" id="IPR003593">
    <property type="entry name" value="AAA+_ATPase"/>
</dbReference>
<dbReference type="InterPro" id="IPR000897">
    <property type="entry name" value="SRP54_GTPase_dom"/>
</dbReference>
<evidence type="ECO:0000256" key="8">
    <source>
        <dbReference type="ARBA" id="ARBA00048027"/>
    </source>
</evidence>
<dbReference type="SUPFAM" id="SSF47364">
    <property type="entry name" value="Domain of the SRP/SRP receptor G-proteins"/>
    <property type="match status" value="1"/>
</dbReference>
<comment type="subunit">
    <text evidence="9">Part of the signal recognition particle protein translocation system, which is composed of SRP and FtsY.</text>
</comment>
<dbReference type="InterPro" id="IPR013822">
    <property type="entry name" value="Signal_recog_particl_SRP54_hlx"/>
</dbReference>
<feature type="binding site" evidence="9">
    <location>
        <begin position="261"/>
        <end position="268"/>
    </location>
    <ligand>
        <name>GTP</name>
        <dbReference type="ChEBI" id="CHEBI:37565"/>
    </ligand>
</feature>
<feature type="region of interest" description="Disordered" evidence="10">
    <location>
        <begin position="1"/>
        <end position="153"/>
    </location>
</feature>
<dbReference type="Gene3D" id="3.40.50.300">
    <property type="entry name" value="P-loop containing nucleotide triphosphate hydrolases"/>
    <property type="match status" value="1"/>
</dbReference>
<keyword evidence="4 9" id="KW-0378">Hydrolase</keyword>
<feature type="domain" description="SRP54-type proteins GTP-binding" evidence="11">
    <location>
        <begin position="428"/>
        <end position="441"/>
    </location>
</feature>
<dbReference type="HAMAP" id="MF_00920">
    <property type="entry name" value="FtsY"/>
    <property type="match status" value="1"/>
</dbReference>